<name>A0AC62AEJ9_9PEZI</name>
<sequence length="359" mass="38004">MPHILTIKHKRGKPGAVYYPLQLKAVPKPGPPGPGEVLIRMAAAALNHRDHFIRQHLYPNISFESPLFSDACGTVVEVGPGCKRSDELLNKLVVLVPYRGWDGDSPDGPEDWSAFATVGGTEPYRTLGGGQTWMVAAEDQVEVCPPHLSAVEGAALPSCGVTAWRALVTKCGRANVGPGRNILITGIGGGVALQALQMALALGANVYVTSGSEAKLARARQLGAKGGALYTEQDWPKIIAGLLPLAHPLLDAIVDGAGGDIVIRAVPILKPGGVIAIYGMTTAPVLDWPMQAVLKNIELRGTTLGSRAEFRDMVAFVAEHKLRPVISRTVKGLDCVDAIDGLFEDLKGGKQFGKLVIEI</sequence>
<accession>A0AC62AEJ9</accession>
<protein>
    <submittedName>
        <fullName evidence="1">Trans-acting enoylreductase</fullName>
    </submittedName>
</protein>
<proteinExistence type="evidence at protein level"/>
<dbReference type="PDB" id="9MC1">
    <property type="method" value="X-ray"/>
    <property type="resolution" value="2.90 A"/>
    <property type="chains" value="A=1-359"/>
</dbReference>
<reference evidence="1" key="1">
    <citation type="journal article" date="2025" name="Biochem. Biophys. Res. Commun.">
        <title>Chain-length preference of trans-acting enoylreductases involved in the biosynthesis of fungal polyhydroxy polyketides.</title>
        <authorList>
            <person name="Takekawa Y."/>
            <person name="Takino J."/>
            <person name="Sato S."/>
            <person name="Oikawa H."/>
            <person name="Ose T."/>
            <person name="Minami A."/>
        </authorList>
    </citation>
    <scope>X-RAY CRYSTALLOGRAPHY (2.90 ANGSTROMS)</scope>
    <source>
        <strain evidence="1">sp. BF-0158</strain>
    </source>
</reference>
<organism evidence="1">
    <name type="scientific">Pseudophialophora</name>
    <dbReference type="NCBI Taxonomy" id="1524836"/>
    <lineage>
        <taxon>Eukaryota</taxon>
        <taxon>Fungi</taxon>
        <taxon>Dikarya</taxon>
        <taxon>Ascomycota</taxon>
        <taxon>Pezizomycotina</taxon>
        <taxon>Sordariomycetes</taxon>
        <taxon>Sordariomycetidae</taxon>
        <taxon>Magnaporthales</taxon>
        <taxon>Magnaporthaceae</taxon>
    </lineage>
</organism>
<evidence type="ECO:0000313" key="1">
    <source>
        <dbReference type="PDB" id="9MC1"/>
    </source>
</evidence>
<keyword evidence="1" id="KW-0002">3D-structure</keyword>